<keyword evidence="1" id="KW-1133">Transmembrane helix</keyword>
<accession>A0A5C1HWF7</accession>
<keyword evidence="3" id="KW-1185">Reference proteome</keyword>
<reference evidence="2" key="1">
    <citation type="submission" date="2019-08" db="EMBL/GenBank/DDBJ databases">
        <title>Comparative genome analysis confer to the adaptation heavy metal polluted environment.</title>
        <authorList>
            <person name="Li Y."/>
        </authorList>
    </citation>
    <scope>NUCLEOTIDE SEQUENCE [LARGE SCALE GENOMIC DNA]</scope>
    <source>
        <strain evidence="2">P1</strain>
    </source>
</reference>
<evidence type="ECO:0000313" key="2">
    <source>
        <dbReference type="EMBL" id="QEM09148.1"/>
    </source>
</evidence>
<proteinExistence type="predicted"/>
<protein>
    <submittedName>
        <fullName evidence="2">Uncharacterized protein</fullName>
    </submittedName>
</protein>
<dbReference type="OrthoDB" id="798543at2"/>
<dbReference type="AlphaFoldDB" id="A0A5C1HWF7"/>
<evidence type="ECO:0000313" key="3">
    <source>
        <dbReference type="Proteomes" id="UP000251402"/>
    </source>
</evidence>
<sequence>MLKYWPFKKDYLLVLIIALMVTAGYKLAFKRTMEARSLNKEFKEQLKQQHSVADQPGYTERKDTNLARIIGLYRVDTVTFRNNAINSIALIAEKNNVKFISAPLQEKRYHTEKYMLQKLSFSGDFFSLLKLLNQLQAAKGTGMIRSCSFRVPSGRASPEVAKSVLLDIVFQVVIK</sequence>
<dbReference type="Proteomes" id="UP000251402">
    <property type="component" value="Chromosome"/>
</dbReference>
<evidence type="ECO:0000256" key="1">
    <source>
        <dbReference type="SAM" id="Phobius"/>
    </source>
</evidence>
<dbReference type="EMBL" id="CP043450">
    <property type="protein sequence ID" value="QEM09148.1"/>
    <property type="molecule type" value="Genomic_DNA"/>
</dbReference>
<gene>
    <name evidence="2" type="ORF">DEO27_003650</name>
</gene>
<keyword evidence="1" id="KW-0472">Membrane</keyword>
<dbReference type="RefSeq" id="WP_112569845.1">
    <property type="nucleotide sequence ID" value="NZ_CP043450.1"/>
</dbReference>
<dbReference type="KEGG" id="mrub:DEO27_003650"/>
<keyword evidence="1" id="KW-0812">Transmembrane</keyword>
<feature type="transmembrane region" description="Helical" evidence="1">
    <location>
        <begin position="12"/>
        <end position="29"/>
    </location>
</feature>
<name>A0A5C1HWF7_9SPHI</name>
<organism evidence="2 3">
    <name type="scientific">Mucilaginibacter rubeus</name>
    <dbReference type="NCBI Taxonomy" id="2027860"/>
    <lineage>
        <taxon>Bacteria</taxon>
        <taxon>Pseudomonadati</taxon>
        <taxon>Bacteroidota</taxon>
        <taxon>Sphingobacteriia</taxon>
        <taxon>Sphingobacteriales</taxon>
        <taxon>Sphingobacteriaceae</taxon>
        <taxon>Mucilaginibacter</taxon>
    </lineage>
</organism>